<evidence type="ECO:0000313" key="3">
    <source>
        <dbReference type="Proteomes" id="UP000490800"/>
    </source>
</evidence>
<keyword evidence="1" id="KW-0472">Membrane</keyword>
<name>A0A7X3FE30_9BACL</name>
<gene>
    <name evidence="2" type="ORF">EDM21_00490</name>
</gene>
<feature type="transmembrane region" description="Helical" evidence="1">
    <location>
        <begin position="241"/>
        <end position="261"/>
    </location>
</feature>
<dbReference type="SUPFAM" id="SSF55961">
    <property type="entry name" value="Bet v1-like"/>
    <property type="match status" value="1"/>
</dbReference>
<dbReference type="EMBL" id="RHLK01000001">
    <property type="protein sequence ID" value="MVO98033.1"/>
    <property type="molecule type" value="Genomic_DNA"/>
</dbReference>
<dbReference type="RefSeq" id="WP_157331867.1">
    <property type="nucleotide sequence ID" value="NZ_RHLK01000001.1"/>
</dbReference>
<proteinExistence type="predicted"/>
<evidence type="ECO:0000313" key="2">
    <source>
        <dbReference type="EMBL" id="MVO98033.1"/>
    </source>
</evidence>
<dbReference type="OrthoDB" id="6199084at2"/>
<feature type="transmembrane region" description="Helical" evidence="1">
    <location>
        <begin position="267"/>
        <end position="287"/>
    </location>
</feature>
<keyword evidence="1" id="KW-1133">Transmembrane helix</keyword>
<organism evidence="2 3">
    <name type="scientific">Paenibacillus lutrae</name>
    <dbReference type="NCBI Taxonomy" id="2078573"/>
    <lineage>
        <taxon>Bacteria</taxon>
        <taxon>Bacillati</taxon>
        <taxon>Bacillota</taxon>
        <taxon>Bacilli</taxon>
        <taxon>Bacillales</taxon>
        <taxon>Paenibacillaceae</taxon>
        <taxon>Paenibacillus</taxon>
    </lineage>
</organism>
<feature type="transmembrane region" description="Helical" evidence="1">
    <location>
        <begin position="169"/>
        <end position="186"/>
    </location>
</feature>
<dbReference type="Proteomes" id="UP000490800">
    <property type="component" value="Unassembled WGS sequence"/>
</dbReference>
<sequence>MKRRPIYVELTIGTDLETIWKHTQTPELHQQWDLRFSEITYLPRRSAEDPQEFLYRTRIGFGLDISGTGAARSLIRPASSERISTLKFGSGQHLSLIREGSGYWKYTETEGGVIFLTQYGYQTRFGAAGRWFDALLFRPLFGYATAWSFDLLRIWLEQRIPPAVTIQRAVLHYFSVLMLALLWGWQGLVPKLLYPQGGELALLQATGWLAGFERPALALLGAAQIAAGGLALWLHRRRWAYTAQIAALVLLAAAALIHSPALLQAPFGPAALSGSMIGFCLLAGWSVQGIPQAGRCKRRPHHSAKECDET</sequence>
<accession>A0A7X3FE30</accession>
<dbReference type="Pfam" id="PF13781">
    <property type="entry name" value="DoxX_3"/>
    <property type="match status" value="1"/>
</dbReference>
<evidence type="ECO:0008006" key="4">
    <source>
        <dbReference type="Google" id="ProtNLM"/>
    </source>
</evidence>
<dbReference type="AlphaFoldDB" id="A0A7X3FE30"/>
<evidence type="ECO:0000256" key="1">
    <source>
        <dbReference type="SAM" id="Phobius"/>
    </source>
</evidence>
<keyword evidence="1" id="KW-0812">Transmembrane</keyword>
<feature type="transmembrane region" description="Helical" evidence="1">
    <location>
        <begin position="216"/>
        <end position="234"/>
    </location>
</feature>
<reference evidence="2 3" key="1">
    <citation type="journal article" date="2019" name="Microorganisms">
        <title>Paenibacillus lutrae sp. nov., A Chitinolytic Species Isolated from A River Otter in Castril Natural Park, Granada, Spain.</title>
        <authorList>
            <person name="Rodriguez M."/>
            <person name="Reina J.C."/>
            <person name="Bejar V."/>
            <person name="Llamas I."/>
        </authorList>
    </citation>
    <scope>NUCLEOTIDE SEQUENCE [LARGE SCALE GENOMIC DNA]</scope>
    <source>
        <strain evidence="2 3">N10</strain>
    </source>
</reference>
<keyword evidence="3" id="KW-1185">Reference proteome</keyword>
<protein>
    <recommendedName>
        <fullName evidence="4">DoxX family protein</fullName>
    </recommendedName>
</protein>
<comment type="caution">
    <text evidence="2">The sequence shown here is derived from an EMBL/GenBank/DDBJ whole genome shotgun (WGS) entry which is preliminary data.</text>
</comment>
<dbReference type="InterPro" id="IPR025695">
    <property type="entry name" value="DoxX-like"/>
</dbReference>